<dbReference type="AlphaFoldDB" id="A0A2T8HW63"/>
<accession>A0A2T8HW63</accession>
<dbReference type="Gene3D" id="3.40.1520.20">
    <property type="match status" value="1"/>
</dbReference>
<dbReference type="OrthoDB" id="5525824at2"/>
<dbReference type="InterPro" id="IPR050330">
    <property type="entry name" value="Bact_OuterMem_StrucFunc"/>
</dbReference>
<dbReference type="SUPFAM" id="SSF103088">
    <property type="entry name" value="OmpA-like"/>
    <property type="match status" value="1"/>
</dbReference>
<dbReference type="CDD" id="cd07185">
    <property type="entry name" value="OmpA_C-like"/>
    <property type="match status" value="1"/>
</dbReference>
<name>A0A2T8HW63_9RHOB</name>
<organism evidence="4 5">
    <name type="scientific">Pararhodobacter oceanensis</name>
    <dbReference type="NCBI Taxonomy" id="2172121"/>
    <lineage>
        <taxon>Bacteria</taxon>
        <taxon>Pseudomonadati</taxon>
        <taxon>Pseudomonadota</taxon>
        <taxon>Alphaproteobacteria</taxon>
        <taxon>Rhodobacterales</taxon>
        <taxon>Paracoccaceae</taxon>
        <taxon>Pararhodobacter</taxon>
    </lineage>
</organism>
<proteinExistence type="predicted"/>
<feature type="domain" description="OmpA-like" evidence="3">
    <location>
        <begin position="366"/>
        <end position="484"/>
    </location>
</feature>
<evidence type="ECO:0000259" key="3">
    <source>
        <dbReference type="PROSITE" id="PS51123"/>
    </source>
</evidence>
<dbReference type="PANTHER" id="PTHR30329">
    <property type="entry name" value="STATOR ELEMENT OF FLAGELLAR MOTOR COMPLEX"/>
    <property type="match status" value="1"/>
</dbReference>
<dbReference type="InterPro" id="IPR036737">
    <property type="entry name" value="OmpA-like_sf"/>
</dbReference>
<dbReference type="GO" id="GO:0016020">
    <property type="term" value="C:membrane"/>
    <property type="evidence" value="ECO:0007669"/>
    <property type="project" value="UniProtKB-UniRule"/>
</dbReference>
<dbReference type="Proteomes" id="UP000245911">
    <property type="component" value="Unassembled WGS sequence"/>
</dbReference>
<feature type="compositionally biased region" description="Basic residues" evidence="2">
    <location>
        <begin position="474"/>
        <end position="484"/>
    </location>
</feature>
<reference evidence="4 5" key="1">
    <citation type="submission" date="2018-04" db="EMBL/GenBank/DDBJ databases">
        <title>Pararhodobacter oceanense sp. nov., isolated from marine intertidal sediment.</title>
        <authorList>
            <person name="Wang X.-L."/>
            <person name="Du Z.-J."/>
        </authorList>
    </citation>
    <scope>NUCLEOTIDE SEQUENCE [LARGE SCALE GENOMIC DNA]</scope>
    <source>
        <strain evidence="4 5">AM505</strain>
    </source>
</reference>
<dbReference type="PROSITE" id="PS51123">
    <property type="entry name" value="OMPA_2"/>
    <property type="match status" value="1"/>
</dbReference>
<dbReference type="EMBL" id="QDKM01000002">
    <property type="protein sequence ID" value="PVH29658.1"/>
    <property type="molecule type" value="Genomic_DNA"/>
</dbReference>
<protein>
    <recommendedName>
        <fullName evidence="3">OmpA-like domain-containing protein</fullName>
    </recommendedName>
</protein>
<evidence type="ECO:0000313" key="4">
    <source>
        <dbReference type="EMBL" id="PVH29658.1"/>
    </source>
</evidence>
<feature type="region of interest" description="Disordered" evidence="2">
    <location>
        <begin position="459"/>
        <end position="484"/>
    </location>
</feature>
<comment type="caution">
    <text evidence="4">The sequence shown here is derived from an EMBL/GenBank/DDBJ whole genome shotgun (WGS) entry which is preliminary data.</text>
</comment>
<sequence>MRIGAGLAILGLGLAGLGWWAKSEYATHIQGVIDHDAQAIAAGSVHGVEVGVEGRDISVSGLADGRQEHAALIAGLTEIDGQRVVIDRLEVLPLAAPYTLNLLWMNGELEANGTAPSIAVRDALAEVGATDLSLAAGAPDAHWGDAAQLAIGALRLLEDGTLAISERRMSLAGVARTLEDGEAVRAALDQLPEGYQVDMGLRYVDDGTPPAYDLHYTAAGGAWLEGKLPRDVTPDDLAAALGLTMIDDNSDRALTGEAEAVPAALAGLAPWMAQVETLDVSVSPEGTDLALGFGAGADLELLRAALSEALPGVALTVTLAEPAREGEESEEGAQRVNAASGAAEELRGGYWLPVADFTPGAESCEAESTAVLEAQRIGFVSGSARLDAQARGAVNALASVLGACLRATDLQAEIGGHTDNTGEDTGNLALSLARAEAVRAALIARGVAARRLSAEGYGATQPVADNDSNEGRAANRRTAVRWVQ</sequence>
<evidence type="ECO:0000256" key="2">
    <source>
        <dbReference type="SAM" id="MobiDB-lite"/>
    </source>
</evidence>
<gene>
    <name evidence="4" type="ORF">DDE20_05950</name>
</gene>
<dbReference type="InterPro" id="IPR006665">
    <property type="entry name" value="OmpA-like"/>
</dbReference>
<dbReference type="PANTHER" id="PTHR30329:SF21">
    <property type="entry name" value="LIPOPROTEIN YIAD-RELATED"/>
    <property type="match status" value="1"/>
</dbReference>
<keyword evidence="5" id="KW-1185">Reference proteome</keyword>
<dbReference type="Pfam" id="PF00691">
    <property type="entry name" value="OmpA"/>
    <property type="match status" value="1"/>
</dbReference>
<evidence type="ECO:0000256" key="1">
    <source>
        <dbReference type="PROSITE-ProRule" id="PRU00473"/>
    </source>
</evidence>
<dbReference type="RefSeq" id="WP_116557545.1">
    <property type="nucleotide sequence ID" value="NZ_QDKM01000002.1"/>
</dbReference>
<dbReference type="Gene3D" id="3.30.1330.60">
    <property type="entry name" value="OmpA-like domain"/>
    <property type="match status" value="1"/>
</dbReference>
<keyword evidence="1" id="KW-0472">Membrane</keyword>
<evidence type="ECO:0000313" key="5">
    <source>
        <dbReference type="Proteomes" id="UP000245911"/>
    </source>
</evidence>